<sequence length="44" mass="5473">MMALFLVAFSGYGYCLRHAWRVARLIRRQKRRWHSLHNDRNDRD</sequence>
<proteinExistence type="predicted"/>
<dbReference type="AlphaFoldDB" id="A0A2X5NUJ0"/>
<reference evidence="1 2" key="1">
    <citation type="submission" date="2018-06" db="EMBL/GenBank/DDBJ databases">
        <authorList>
            <consortium name="Pathogen Informatics"/>
            <person name="Doyle S."/>
        </authorList>
    </citation>
    <scope>NUCLEOTIDE SEQUENCE [LARGE SCALE GENOMIC DNA]</scope>
    <source>
        <strain evidence="1 2">NCTC11468</strain>
    </source>
</reference>
<dbReference type="Proteomes" id="UP000248758">
    <property type="component" value="Chromosome 1"/>
</dbReference>
<organism evidence="1 2">
    <name type="scientific">Tatumella ptyseos</name>
    <dbReference type="NCBI Taxonomy" id="82987"/>
    <lineage>
        <taxon>Bacteria</taxon>
        <taxon>Pseudomonadati</taxon>
        <taxon>Pseudomonadota</taxon>
        <taxon>Gammaproteobacteria</taxon>
        <taxon>Enterobacterales</taxon>
        <taxon>Erwiniaceae</taxon>
        <taxon>Tatumella</taxon>
    </lineage>
</organism>
<protein>
    <submittedName>
        <fullName evidence="1">Undecaprenyl-phosphate alpha-N-acetylglucosaminyl 1-phosphate transferase</fullName>
    </submittedName>
</protein>
<gene>
    <name evidence="1" type="ORF">NCTC11468_03541</name>
</gene>
<keyword evidence="1" id="KW-0808">Transferase</keyword>
<evidence type="ECO:0000313" key="2">
    <source>
        <dbReference type="Proteomes" id="UP000248758"/>
    </source>
</evidence>
<dbReference type="EMBL" id="LS483499">
    <property type="protein sequence ID" value="SQK77168.1"/>
    <property type="molecule type" value="Genomic_DNA"/>
</dbReference>
<accession>A0A2X5NUJ0</accession>
<name>A0A2X5NUJ0_9GAMM</name>
<dbReference type="KEGG" id="tpty:NCTC11468_03541"/>
<evidence type="ECO:0000313" key="1">
    <source>
        <dbReference type="EMBL" id="SQK77168.1"/>
    </source>
</evidence>
<dbReference type="GO" id="GO:0016740">
    <property type="term" value="F:transferase activity"/>
    <property type="evidence" value="ECO:0007669"/>
    <property type="project" value="UniProtKB-KW"/>
</dbReference>